<evidence type="ECO:0000313" key="2">
    <source>
        <dbReference type="Proteomes" id="UP001631969"/>
    </source>
</evidence>
<sequence>MSRSKRSGAAAFMVIVFLISLLFPGSFHASAQEETNLLANGGFESGLWGTKAGSALDSAVKHSGNQSASMTGTATGQYLGSGLIPVQADEVYELSAWIRTADISALDAASVNILMVDGNNNALGWYNNTMKLIKTGGSQEWTKHTAEFSSFANGTAYIRIYVRLDGNVTGTVWFDDITVKLSNNLLTNGGFESGLWGTKAGSAIDTAVKHSGNQSAGMTGTATGQYLGSGLIPVQADEVYELSGWIKTANVSTPEAASINILMADANKNSLGWYSNNMKLLKTGGSQDWTAYMAEVAQLVPGTAYIRIYVRLDGNVTGTAWFDDITFKQKDLVMEVSGPTGNIFSGNESALLNLIMKNSTAQDKAVHVVYRVKNDGGALLTTGSFDANVAAGTVFSQGVDVSSVAAAYGLYTLEVQATGDSGNIDVEGQFPFSRVAASPGGAQDNIFGTAIHLMGKTDASLVDTYLSLIAQTGIKWVREDARWANAETVQGQISIPASWDMFVDTALSKGLSPLLIVDYGNPFYDGGNAPHTDEAIAAYAHYAGELAGHFKGKVDHFEIWNEWNIGGGNPDRLPPEAYAKVLQAAYTAIKTANPDAVVIGCTTSGADAEWIGRVLAAGGYNYMDAVSIHPYTYPVNPDDGGFIAGLHSINALFQPYGPAKPIWVTEIGWPTSEVITRGVSERLSGAYAARAYTLALSSGLAEKVFWYDFKNDYKPETSLEGHFGLVRGDHEAVPWSAKANYAAYRALTGKLAGADYVDAYPAGDQVQAYRFHRSSDGKDVLVLWSKKDSKSLLLHLGTASAISFDMFGNGSSLTAAADGTMTVPMSEEPVYVEGNFAQSIEVKDPYHIQVLPQLTETAAGKQWNVNIAVSNHLDTELSGVLQILDSSPWEPGSAEQPFTIAANDSATVSFAFPGAPEGKLYDLKIKTTLSNGAAAVVDRRISFLAASEAAQPPIIDGTLAQGEWAAAIPFSIDQAAQAQMNGWGGASDLSGTGYMQWDEERLYLAVAVKDNVHVQNGTGSDMWKGDSIQFALDPGRKSELPVLGYNELGVALNRSTASVIQWRWTAAVGVAGLGNAQFAVTRDDDSGTTTYEMAIPWNALLPAGITAAPGADFGFSMLINDNDGSGRRGWMEYMSGIGSSKDPDAFGDLLLVQTPGL</sequence>
<name>A0ACC7P032_9BACL</name>
<reference evidence="1" key="1">
    <citation type="submission" date="2024-12" db="EMBL/GenBank/DDBJ databases">
        <authorList>
            <person name="Wu N."/>
        </authorList>
    </citation>
    <scope>NUCLEOTIDE SEQUENCE</scope>
    <source>
        <strain evidence="1">P15</strain>
    </source>
</reference>
<proteinExistence type="predicted"/>
<keyword evidence="2" id="KW-1185">Reference proteome</keyword>
<protein>
    <submittedName>
        <fullName evidence="1">Sugar-binding protein</fullName>
    </submittedName>
</protein>
<accession>A0ACC7P032</accession>
<organism evidence="1 2">
    <name type="scientific">Paenibacillus mesotrionivorans</name>
    <dbReference type="NCBI Taxonomy" id="3160968"/>
    <lineage>
        <taxon>Bacteria</taxon>
        <taxon>Bacillati</taxon>
        <taxon>Bacillota</taxon>
        <taxon>Bacilli</taxon>
        <taxon>Bacillales</taxon>
        <taxon>Paenibacillaceae</taxon>
        <taxon>Paenibacillus</taxon>
    </lineage>
</organism>
<gene>
    <name evidence="1" type="ORF">ACI1P1_17050</name>
</gene>
<evidence type="ECO:0000313" key="1">
    <source>
        <dbReference type="EMBL" id="MFM9330007.1"/>
    </source>
</evidence>
<dbReference type="EMBL" id="JBJURJ010000011">
    <property type="protein sequence ID" value="MFM9330007.1"/>
    <property type="molecule type" value="Genomic_DNA"/>
</dbReference>
<dbReference type="Proteomes" id="UP001631969">
    <property type="component" value="Unassembled WGS sequence"/>
</dbReference>
<comment type="caution">
    <text evidence="1">The sequence shown here is derived from an EMBL/GenBank/DDBJ whole genome shotgun (WGS) entry which is preliminary data.</text>
</comment>